<dbReference type="GO" id="GO:0003899">
    <property type="term" value="F:DNA-directed RNA polymerase activity"/>
    <property type="evidence" value="ECO:0007669"/>
    <property type="project" value="InterPro"/>
</dbReference>
<evidence type="ECO:0000313" key="3">
    <source>
        <dbReference type="EMBL" id="MVO87405.1"/>
    </source>
</evidence>
<name>A0A6L6X0S2_9ACTN</name>
<keyword evidence="4" id="KW-1185">Reference proteome</keyword>
<feature type="domain" description="Zinc finger CHC2-type" evidence="2">
    <location>
        <begin position="36"/>
        <end position="86"/>
    </location>
</feature>
<sequence length="133" mass="14868">MSRPRRAVNKPPIADVLKHYYSIDVKQRAGWRKIPCPLHVDENPSASVSTEKERWNCFVCQVTEDSLDVIMREEGIGFRDAQAWAHSRFGGGSERILPSVQGESSRGVHQSPGTGRRSGAIHPGIRRFGSDWA</sequence>
<dbReference type="RefSeq" id="WP_425505801.1">
    <property type="nucleotide sequence ID" value="NZ_WPNZ01000012.1"/>
</dbReference>
<dbReference type="AlphaFoldDB" id="A0A6L6X0S2"/>
<proteinExistence type="predicted"/>
<dbReference type="SMART" id="SM00400">
    <property type="entry name" value="ZnF_CHCC"/>
    <property type="match status" value="1"/>
</dbReference>
<dbReference type="Pfam" id="PF01807">
    <property type="entry name" value="Zn_ribbon_DnaG"/>
    <property type="match status" value="1"/>
</dbReference>
<dbReference type="Gene3D" id="3.90.580.10">
    <property type="entry name" value="Zinc finger, CHC2-type domain"/>
    <property type="match status" value="1"/>
</dbReference>
<feature type="compositionally biased region" description="Polar residues" evidence="1">
    <location>
        <begin position="101"/>
        <end position="113"/>
    </location>
</feature>
<feature type="region of interest" description="Disordered" evidence="1">
    <location>
        <begin position="95"/>
        <end position="123"/>
    </location>
</feature>
<accession>A0A6L6X0S2</accession>
<comment type="caution">
    <text evidence="3">The sequence shown here is derived from an EMBL/GenBank/DDBJ whole genome shotgun (WGS) entry which is preliminary data.</text>
</comment>
<evidence type="ECO:0000259" key="2">
    <source>
        <dbReference type="SMART" id="SM00400"/>
    </source>
</evidence>
<dbReference type="Proteomes" id="UP000483802">
    <property type="component" value="Unassembled WGS sequence"/>
</dbReference>
<dbReference type="GO" id="GO:0008270">
    <property type="term" value="F:zinc ion binding"/>
    <property type="evidence" value="ECO:0007669"/>
    <property type="project" value="InterPro"/>
</dbReference>
<dbReference type="SUPFAM" id="SSF57783">
    <property type="entry name" value="Zinc beta-ribbon"/>
    <property type="match status" value="1"/>
</dbReference>
<evidence type="ECO:0000256" key="1">
    <source>
        <dbReference type="SAM" id="MobiDB-lite"/>
    </source>
</evidence>
<evidence type="ECO:0000313" key="4">
    <source>
        <dbReference type="Proteomes" id="UP000483802"/>
    </source>
</evidence>
<reference evidence="3 4" key="1">
    <citation type="submission" date="2019-11" db="EMBL/GenBank/DDBJ databases">
        <title>Streptomyces typhae sp. nov., a novel endophytic actinomycete isolated from the root of cattail pollen (Typha angustifolia L.).</title>
        <authorList>
            <person name="Peng C."/>
        </authorList>
    </citation>
    <scope>NUCLEOTIDE SEQUENCE [LARGE SCALE GENOMIC DNA]</scope>
    <source>
        <strain evidence="4">p1417</strain>
    </source>
</reference>
<protein>
    <recommendedName>
        <fullName evidence="2">Zinc finger CHC2-type domain-containing protein</fullName>
    </recommendedName>
</protein>
<dbReference type="InterPro" id="IPR036977">
    <property type="entry name" value="DNA_primase_Znf_CHC2"/>
</dbReference>
<dbReference type="GO" id="GO:0003677">
    <property type="term" value="F:DNA binding"/>
    <property type="evidence" value="ECO:0007669"/>
    <property type="project" value="InterPro"/>
</dbReference>
<dbReference type="EMBL" id="WPNZ01000012">
    <property type="protein sequence ID" value="MVO87405.1"/>
    <property type="molecule type" value="Genomic_DNA"/>
</dbReference>
<dbReference type="InterPro" id="IPR002694">
    <property type="entry name" value="Znf_CHC2"/>
</dbReference>
<dbReference type="GO" id="GO:0006260">
    <property type="term" value="P:DNA replication"/>
    <property type="evidence" value="ECO:0007669"/>
    <property type="project" value="InterPro"/>
</dbReference>
<gene>
    <name evidence="3" type="ORF">GPA10_22225</name>
</gene>
<organism evidence="3 4">
    <name type="scientific">Streptomyces typhae</name>
    <dbReference type="NCBI Taxonomy" id="2681492"/>
    <lineage>
        <taxon>Bacteria</taxon>
        <taxon>Bacillati</taxon>
        <taxon>Actinomycetota</taxon>
        <taxon>Actinomycetes</taxon>
        <taxon>Kitasatosporales</taxon>
        <taxon>Streptomycetaceae</taxon>
        <taxon>Streptomyces</taxon>
    </lineage>
</organism>